<dbReference type="Gene3D" id="2.40.10.10">
    <property type="entry name" value="Trypsin-like serine proteases"/>
    <property type="match status" value="1"/>
</dbReference>
<sequence>MISYPTFTEKPCTGVDYIETSFEPGFWDGYKVTINRKLPANTAIKLKFESEAYVTVDKSVARLTTLRDNVFKITILNNTDNVSFRVKGQIIFFPPYLISVKIKNVENCKEPKLGYFENYPAGAEHRPAAHCVTSNGEPVLPEFLGVVLGKYSLIGGDVAPQEREVYDVIVHEEYTHKMLKNDIALLKLKTRIEFSTYIQPACLWFDKAAEMLPANEKIIGTVTGWGFDQTDTLSTTLTETAMPIVPDLDCIMTNHVLYAPFLKGKKRFCAGFHNGTSACNGDSGGGFMVYIPYVNVSRVEVHPLVAGAYYVRGIVSLSPAK</sequence>
<evidence type="ECO:0000313" key="3">
    <source>
        <dbReference type="EMBL" id="CAH0715095.1"/>
    </source>
</evidence>
<dbReference type="SUPFAM" id="SSF50494">
    <property type="entry name" value="Trypsin-like serine proteases"/>
    <property type="match status" value="1"/>
</dbReference>
<dbReference type="InterPro" id="IPR009003">
    <property type="entry name" value="Peptidase_S1_PA"/>
</dbReference>
<protein>
    <recommendedName>
        <fullName evidence="2">Peptidase S1 domain-containing protein</fullName>
    </recommendedName>
</protein>
<evidence type="ECO:0000256" key="1">
    <source>
        <dbReference type="ARBA" id="ARBA00023157"/>
    </source>
</evidence>
<dbReference type="AlphaFoldDB" id="A0A8J9Y6G8"/>
<dbReference type="PANTHER" id="PTHR24252:SF7">
    <property type="entry name" value="HYALIN"/>
    <property type="match status" value="1"/>
</dbReference>
<dbReference type="Pfam" id="PF00089">
    <property type="entry name" value="Trypsin"/>
    <property type="match status" value="1"/>
</dbReference>
<name>A0A8J9Y6G8_9NEOP</name>
<dbReference type="Proteomes" id="UP000838878">
    <property type="component" value="Chromosome 10"/>
</dbReference>
<keyword evidence="4" id="KW-1185">Reference proteome</keyword>
<reference evidence="3" key="1">
    <citation type="submission" date="2021-12" db="EMBL/GenBank/DDBJ databases">
        <authorList>
            <person name="Martin H S."/>
        </authorList>
    </citation>
    <scope>NUCLEOTIDE SEQUENCE</scope>
</reference>
<gene>
    <name evidence="3" type="ORF">BINO364_LOCUS2070</name>
</gene>
<dbReference type="GO" id="GO:0006508">
    <property type="term" value="P:proteolysis"/>
    <property type="evidence" value="ECO:0007669"/>
    <property type="project" value="InterPro"/>
</dbReference>
<dbReference type="PROSITE" id="PS50240">
    <property type="entry name" value="TRYPSIN_DOM"/>
    <property type="match status" value="1"/>
</dbReference>
<accession>A0A8J9Y6G8</accession>
<keyword evidence="1" id="KW-1015">Disulfide bond</keyword>
<proteinExistence type="predicted"/>
<dbReference type="EMBL" id="OV170230">
    <property type="protein sequence ID" value="CAH0715095.1"/>
    <property type="molecule type" value="Genomic_DNA"/>
</dbReference>
<evidence type="ECO:0000313" key="4">
    <source>
        <dbReference type="Proteomes" id="UP000838878"/>
    </source>
</evidence>
<dbReference type="SMART" id="SM00020">
    <property type="entry name" value="Tryp_SPc"/>
    <property type="match status" value="1"/>
</dbReference>
<dbReference type="PANTHER" id="PTHR24252">
    <property type="entry name" value="ACROSIN-RELATED"/>
    <property type="match status" value="1"/>
</dbReference>
<dbReference type="InterPro" id="IPR001254">
    <property type="entry name" value="Trypsin_dom"/>
</dbReference>
<feature type="domain" description="Peptidase S1" evidence="2">
    <location>
        <begin position="128"/>
        <end position="321"/>
    </location>
</feature>
<organism evidence="3 4">
    <name type="scientific">Brenthis ino</name>
    <name type="common">lesser marbled fritillary</name>
    <dbReference type="NCBI Taxonomy" id="405034"/>
    <lineage>
        <taxon>Eukaryota</taxon>
        <taxon>Metazoa</taxon>
        <taxon>Ecdysozoa</taxon>
        <taxon>Arthropoda</taxon>
        <taxon>Hexapoda</taxon>
        <taxon>Insecta</taxon>
        <taxon>Pterygota</taxon>
        <taxon>Neoptera</taxon>
        <taxon>Endopterygota</taxon>
        <taxon>Lepidoptera</taxon>
        <taxon>Glossata</taxon>
        <taxon>Ditrysia</taxon>
        <taxon>Papilionoidea</taxon>
        <taxon>Nymphalidae</taxon>
        <taxon>Heliconiinae</taxon>
        <taxon>Argynnini</taxon>
        <taxon>Brenthis</taxon>
    </lineage>
</organism>
<evidence type="ECO:0000259" key="2">
    <source>
        <dbReference type="PROSITE" id="PS50240"/>
    </source>
</evidence>
<feature type="non-terminal residue" evidence="3">
    <location>
        <position position="321"/>
    </location>
</feature>
<dbReference type="InterPro" id="IPR043504">
    <property type="entry name" value="Peptidase_S1_PA_chymotrypsin"/>
</dbReference>
<dbReference type="OrthoDB" id="6147874at2759"/>
<dbReference type="GO" id="GO:0004252">
    <property type="term" value="F:serine-type endopeptidase activity"/>
    <property type="evidence" value="ECO:0007669"/>
    <property type="project" value="InterPro"/>
</dbReference>